<gene>
    <name evidence="23" type="ORF">HMN09_01070200</name>
</gene>
<keyword evidence="10" id="KW-0832">Ubl conjugation</keyword>
<keyword evidence="17" id="KW-0539">Nucleus</keyword>
<sequence length="1117" mass="124844">MDEIFLQSLPDFGRVVPNINAAPLLLLRVCKRWREIALVARRLWACLCADVQTLDRFPEPISAWLDRAKRSSISLTITAPAGSRSYEFVSEKEKMPKTSTYQIGYLERFCSQIAHLEVDLKIKMPCTALLRRWGLSVDEASFPNLNAVAVHSGPAILNRLTALRYLQSATNWASIKSWSSYSMLQTLWFSVPLADIASIVEILQSIPGLRRLEVRIAPKGRTEALRTRQEHARLQHLGIHSNQLGVIPACFSSLTLPALDSLGLYGRVGAEASSSDGRQAAIQSCAEFVARSQCRIVAYAQSSLEHDSFDMYLGVLSQVRRLELDSQYGLYAWRLQMLAEFLEVHDNMQELEHVRLRSRVPYASSDVDELGLDEITEGYQRLCSVLSVRHAKAHLKSFRIALQMLDVQPSLTDMLPARNGPLAGQMPSPDAKRALERLISQGFDFAIRVDADPMNADTYHRVEDAHTRGIRGENGVHREFRELFGPLVCCSTQYRRGWRPMISQNLRRTPGPPRATKDSPPRWGQQPQNYAPTHVAAYTTPFQQHPHAQIPHGQMPPPMIPQPQFGPWGVNDATAQFGMQLGQSAVAAGQEYVQRTWGGVFPSARVKPHFNVSNSYVMRKMRVLLFPWTHKQWGRKLHRTDAGQAEYLAPREDVNSPDLYISAWLLLLNVQGASQAVDIIAYGGYKFVGVIIIVLAGFLNLGRTLGLLTSCYFIAANSFFLMRSLGSLVLPNGASRAASSDPSKSHANFFFTPRWPRKPSKPGPVAPALIDGRVSLDQCKRAVDALHKHFEQHRKAEDETNLLPAKEQHVWLSITVKKISSVHRFKPVKIPIVHPIVDPRVEAVCLITKDPQRKYKDLLEEQGIKFISRVVGIEKLKGKFKPFEARRQLLKQNGLFLADDRVIPLLPKLLGVKWFEAKKQPIPVSLTRKDLKTELERAISSTYMDQNQGTCTSVKIAKLPTHTAAQTLANLTAALPAAVNGVKGGWENVQSLVLKTNSSVGLPIWSCDLGESRWAGMEEVQSDEELEEHSSPKGKKRAAVLDEEDHSKPRKKKAKNDLVKITPSASVPAPITVSASTKTAQDRPKVNDIPLPMMKKAKRTSAVDNLLRPLKEQAHTI</sequence>
<dbReference type="GO" id="GO:0005730">
    <property type="term" value="C:nucleolus"/>
    <property type="evidence" value="ECO:0007669"/>
    <property type="project" value="UniProtKB-SubCell"/>
</dbReference>
<keyword evidence="8 22" id="KW-0812">Transmembrane</keyword>
<proteinExistence type="inferred from homology"/>
<keyword evidence="6" id="KW-1017">Isopeptide bond</keyword>
<feature type="region of interest" description="Disordered" evidence="21">
    <location>
        <begin position="503"/>
        <end position="524"/>
    </location>
</feature>
<keyword evidence="11" id="KW-0653">Protein transport</keyword>
<keyword evidence="15" id="KW-0175">Coiled coil</keyword>
<evidence type="ECO:0000256" key="3">
    <source>
        <dbReference type="ARBA" id="ARBA00004653"/>
    </source>
</evidence>
<comment type="caution">
    <text evidence="23">The sequence shown here is derived from an EMBL/GenBank/DDBJ whole genome shotgun (WGS) entry which is preliminary data.</text>
</comment>
<dbReference type="EMBL" id="JACAZE010000016">
    <property type="protein sequence ID" value="KAF7296620.1"/>
    <property type="molecule type" value="Genomic_DNA"/>
</dbReference>
<evidence type="ECO:0000256" key="21">
    <source>
        <dbReference type="SAM" id="MobiDB-lite"/>
    </source>
</evidence>
<dbReference type="OrthoDB" id="10251727at2759"/>
<evidence type="ECO:0000256" key="8">
    <source>
        <dbReference type="ARBA" id="ARBA00022692"/>
    </source>
</evidence>
<evidence type="ECO:0000313" key="24">
    <source>
        <dbReference type="Proteomes" id="UP000613580"/>
    </source>
</evidence>
<dbReference type="InterPro" id="IPR028364">
    <property type="entry name" value="Ribosomal_uL1/biogenesis"/>
</dbReference>
<name>A0A8H6SEZ9_MYCCL</name>
<dbReference type="GO" id="GO:0005789">
    <property type="term" value="C:endoplasmic reticulum membrane"/>
    <property type="evidence" value="ECO:0007669"/>
    <property type="project" value="UniProtKB-SubCell"/>
</dbReference>
<evidence type="ECO:0000256" key="16">
    <source>
        <dbReference type="ARBA" id="ARBA00023136"/>
    </source>
</evidence>
<dbReference type="GO" id="GO:0015031">
    <property type="term" value="P:protein transport"/>
    <property type="evidence" value="ECO:0007669"/>
    <property type="project" value="UniProtKB-KW"/>
</dbReference>
<keyword evidence="9" id="KW-0256">Endoplasmic reticulum</keyword>
<dbReference type="PANTHER" id="PTHR14083">
    <property type="entry name" value="YIP1 INTERACTING FACTOR HOMOLOG YIF1 PROTEIN"/>
    <property type="match status" value="1"/>
</dbReference>
<reference evidence="23" key="1">
    <citation type="submission" date="2020-05" db="EMBL/GenBank/DDBJ databases">
        <title>Mycena genomes resolve the evolution of fungal bioluminescence.</title>
        <authorList>
            <person name="Tsai I.J."/>
        </authorList>
    </citation>
    <scope>NUCLEOTIDE SEQUENCE</scope>
    <source>
        <strain evidence="23">110903Hualien_Pintung</strain>
    </source>
</reference>
<evidence type="ECO:0000256" key="14">
    <source>
        <dbReference type="ARBA" id="ARBA00023034"/>
    </source>
</evidence>
<keyword evidence="5" id="KW-0813">Transport</keyword>
<protein>
    <recommendedName>
        <fullName evidence="20">Ribosomal L1 domain-containing protein 1</fullName>
    </recommendedName>
</protein>
<accession>A0A8H6SEZ9</accession>
<dbReference type="SUPFAM" id="SSF56808">
    <property type="entry name" value="Ribosomal protein L1"/>
    <property type="match status" value="1"/>
</dbReference>
<evidence type="ECO:0000313" key="23">
    <source>
        <dbReference type="EMBL" id="KAF7296620.1"/>
    </source>
</evidence>
<evidence type="ECO:0000256" key="10">
    <source>
        <dbReference type="ARBA" id="ARBA00022843"/>
    </source>
</evidence>
<feature type="transmembrane region" description="Helical" evidence="22">
    <location>
        <begin position="679"/>
        <end position="699"/>
    </location>
</feature>
<comment type="similarity">
    <text evidence="4">Belongs to the YIF1 family.</text>
</comment>
<evidence type="ECO:0000256" key="22">
    <source>
        <dbReference type="SAM" id="Phobius"/>
    </source>
</evidence>
<dbReference type="Pfam" id="PF03878">
    <property type="entry name" value="YIF1"/>
    <property type="match status" value="2"/>
</dbReference>
<keyword evidence="14" id="KW-0333">Golgi apparatus</keyword>
<keyword evidence="12 22" id="KW-1133">Transmembrane helix</keyword>
<dbReference type="Gene3D" id="3.40.50.790">
    <property type="match status" value="1"/>
</dbReference>
<feature type="transmembrane region" description="Helical" evidence="22">
    <location>
        <begin position="711"/>
        <end position="730"/>
    </location>
</feature>
<keyword evidence="7" id="KW-0597">Phosphoprotein</keyword>
<feature type="region of interest" description="Disordered" evidence="21">
    <location>
        <begin position="1018"/>
        <end position="1117"/>
    </location>
</feature>
<comment type="similarity">
    <text evidence="19">Belongs to the universal ribosomal protein uL1 family. Highly divergent.</text>
</comment>
<evidence type="ECO:0000256" key="13">
    <source>
        <dbReference type="ARBA" id="ARBA00022990"/>
    </source>
</evidence>
<evidence type="ECO:0000256" key="7">
    <source>
        <dbReference type="ARBA" id="ARBA00022553"/>
    </source>
</evidence>
<evidence type="ECO:0000256" key="1">
    <source>
        <dbReference type="ARBA" id="ARBA00004477"/>
    </source>
</evidence>
<evidence type="ECO:0000256" key="12">
    <source>
        <dbReference type="ARBA" id="ARBA00022989"/>
    </source>
</evidence>
<dbReference type="PANTHER" id="PTHR14083:SF0">
    <property type="entry name" value="YIP1D-INTERACTING FACTOR 1, ISOFORM C"/>
    <property type="match status" value="1"/>
</dbReference>
<dbReference type="AlphaFoldDB" id="A0A8H6SEZ9"/>
<dbReference type="GO" id="GO:0030134">
    <property type="term" value="C:COPII-coated ER to Golgi transport vesicle"/>
    <property type="evidence" value="ECO:0007669"/>
    <property type="project" value="TreeGrafter"/>
</dbReference>
<evidence type="ECO:0000256" key="17">
    <source>
        <dbReference type="ARBA" id="ARBA00023242"/>
    </source>
</evidence>
<dbReference type="GO" id="GO:0000139">
    <property type="term" value="C:Golgi membrane"/>
    <property type="evidence" value="ECO:0007669"/>
    <property type="project" value="UniProtKB-SubCell"/>
</dbReference>
<dbReference type="InterPro" id="IPR016095">
    <property type="entry name" value="Ribosomal_uL1_3-a/b-sand"/>
</dbReference>
<dbReference type="InterPro" id="IPR005578">
    <property type="entry name" value="Yif1_fam"/>
</dbReference>
<evidence type="ECO:0000256" key="19">
    <source>
        <dbReference type="ARBA" id="ARBA00061550"/>
    </source>
</evidence>
<dbReference type="GO" id="GO:0006888">
    <property type="term" value="P:endoplasmic reticulum to Golgi vesicle-mediated transport"/>
    <property type="evidence" value="ECO:0007669"/>
    <property type="project" value="InterPro"/>
</dbReference>
<dbReference type="Proteomes" id="UP000613580">
    <property type="component" value="Unassembled WGS sequence"/>
</dbReference>
<keyword evidence="24" id="KW-1185">Reference proteome</keyword>
<evidence type="ECO:0000256" key="4">
    <source>
        <dbReference type="ARBA" id="ARBA00009727"/>
    </source>
</evidence>
<evidence type="ECO:0000256" key="6">
    <source>
        <dbReference type="ARBA" id="ARBA00022499"/>
    </source>
</evidence>
<comment type="function">
    <text evidence="18">Regulates cellular senescence through inhibition of PTEN translation. Acts as a pro-apoptotic regulator in response to DNA damage.</text>
</comment>
<dbReference type="CDD" id="cd00403">
    <property type="entry name" value="Ribosomal_L1"/>
    <property type="match status" value="1"/>
</dbReference>
<dbReference type="GO" id="GO:0005793">
    <property type="term" value="C:endoplasmic reticulum-Golgi intermediate compartment"/>
    <property type="evidence" value="ECO:0007669"/>
    <property type="project" value="TreeGrafter"/>
</dbReference>
<evidence type="ECO:0000256" key="11">
    <source>
        <dbReference type="ARBA" id="ARBA00022927"/>
    </source>
</evidence>
<organism evidence="23 24">
    <name type="scientific">Mycena chlorophos</name>
    <name type="common">Agaric fungus</name>
    <name type="synonym">Agaricus chlorophos</name>
    <dbReference type="NCBI Taxonomy" id="658473"/>
    <lineage>
        <taxon>Eukaryota</taxon>
        <taxon>Fungi</taxon>
        <taxon>Dikarya</taxon>
        <taxon>Basidiomycota</taxon>
        <taxon>Agaricomycotina</taxon>
        <taxon>Agaricomycetes</taxon>
        <taxon>Agaricomycetidae</taxon>
        <taxon>Agaricales</taxon>
        <taxon>Marasmiineae</taxon>
        <taxon>Mycenaceae</taxon>
        <taxon>Mycena</taxon>
    </lineage>
</organism>
<evidence type="ECO:0000256" key="9">
    <source>
        <dbReference type="ARBA" id="ARBA00022824"/>
    </source>
</evidence>
<evidence type="ECO:0000256" key="2">
    <source>
        <dbReference type="ARBA" id="ARBA00004604"/>
    </source>
</evidence>
<dbReference type="Pfam" id="PF00687">
    <property type="entry name" value="Ribosomal_L1"/>
    <property type="match status" value="1"/>
</dbReference>
<dbReference type="InterPro" id="IPR023674">
    <property type="entry name" value="Ribosomal_uL1-like"/>
</dbReference>
<keyword evidence="16 22" id="KW-0472">Membrane</keyword>
<evidence type="ECO:0000256" key="15">
    <source>
        <dbReference type="ARBA" id="ARBA00023054"/>
    </source>
</evidence>
<dbReference type="FunFam" id="3.40.50.790:FF:000004">
    <property type="entry name" value="Ribosomal L1 domain-containing 1-like 1"/>
    <property type="match status" value="1"/>
</dbReference>
<comment type="subcellular location">
    <subcellularLocation>
        <location evidence="1">Endoplasmic reticulum membrane</location>
        <topology evidence="1">Multi-pass membrane protein</topology>
    </subcellularLocation>
    <subcellularLocation>
        <location evidence="3">Golgi apparatus membrane</location>
        <topology evidence="3">Multi-pass membrane protein</topology>
    </subcellularLocation>
    <subcellularLocation>
        <location evidence="2">Nucleus</location>
        <location evidence="2">Nucleolus</location>
    </subcellularLocation>
</comment>
<evidence type="ECO:0000256" key="20">
    <source>
        <dbReference type="ARBA" id="ARBA00070787"/>
    </source>
</evidence>
<evidence type="ECO:0000256" key="18">
    <source>
        <dbReference type="ARBA" id="ARBA00054167"/>
    </source>
</evidence>
<evidence type="ECO:0000256" key="5">
    <source>
        <dbReference type="ARBA" id="ARBA00022448"/>
    </source>
</evidence>
<keyword evidence="13" id="KW-0007">Acetylation</keyword>